<reference evidence="1" key="1">
    <citation type="submission" date="2021-01" db="EMBL/GenBank/DDBJ databases">
        <authorList>
            <consortium name="Genoscope - CEA"/>
            <person name="William W."/>
        </authorList>
    </citation>
    <scope>NUCLEOTIDE SEQUENCE</scope>
</reference>
<dbReference type="Proteomes" id="UP000683925">
    <property type="component" value="Unassembled WGS sequence"/>
</dbReference>
<evidence type="ECO:0000313" key="2">
    <source>
        <dbReference type="Proteomes" id="UP000683925"/>
    </source>
</evidence>
<name>A0A8S1YFC3_PAROT</name>
<keyword evidence="2" id="KW-1185">Reference proteome</keyword>
<dbReference type="EMBL" id="CAJJDP010000161">
    <property type="protein sequence ID" value="CAD8212715.1"/>
    <property type="molecule type" value="Genomic_DNA"/>
</dbReference>
<accession>A0A8S1YFC3</accession>
<organism evidence="1 2">
    <name type="scientific">Paramecium octaurelia</name>
    <dbReference type="NCBI Taxonomy" id="43137"/>
    <lineage>
        <taxon>Eukaryota</taxon>
        <taxon>Sar</taxon>
        <taxon>Alveolata</taxon>
        <taxon>Ciliophora</taxon>
        <taxon>Intramacronucleata</taxon>
        <taxon>Oligohymenophorea</taxon>
        <taxon>Peniculida</taxon>
        <taxon>Parameciidae</taxon>
        <taxon>Paramecium</taxon>
    </lineage>
</organism>
<sequence>MAYFPDANTLAKCSYDTTILLWYVKIGQQKAKLNLDFHCVYLACFLSDSSKLVSGGDKENIYILDFQTALLDNKYKNTFKQIQKSL</sequence>
<protein>
    <submittedName>
        <fullName evidence="1">Uncharacterized protein</fullName>
    </submittedName>
</protein>
<evidence type="ECO:0000313" key="1">
    <source>
        <dbReference type="EMBL" id="CAD8212715.1"/>
    </source>
</evidence>
<gene>
    <name evidence="1" type="ORF">POCTA_138.1.T1590005</name>
</gene>
<dbReference type="OrthoDB" id="674604at2759"/>
<comment type="caution">
    <text evidence="1">The sequence shown here is derived from an EMBL/GenBank/DDBJ whole genome shotgun (WGS) entry which is preliminary data.</text>
</comment>
<proteinExistence type="predicted"/>
<dbReference type="AlphaFoldDB" id="A0A8S1YFC3"/>